<reference evidence="3" key="1">
    <citation type="submission" date="2022-08" db="EMBL/GenBank/DDBJ databases">
        <authorList>
            <person name="Kallberg Y."/>
            <person name="Tangrot J."/>
            <person name="Rosling A."/>
        </authorList>
    </citation>
    <scope>NUCLEOTIDE SEQUENCE</scope>
    <source>
        <strain evidence="3">Wild A</strain>
    </source>
</reference>
<comment type="caution">
    <text evidence="3">The sequence shown here is derived from an EMBL/GenBank/DDBJ whole genome shotgun (WGS) entry which is preliminary data.</text>
</comment>
<dbReference type="Proteomes" id="UP001153678">
    <property type="component" value="Unassembled WGS sequence"/>
</dbReference>
<feature type="transmembrane region" description="Helical" evidence="2">
    <location>
        <begin position="93"/>
        <end position="113"/>
    </location>
</feature>
<dbReference type="EMBL" id="CAMKVN010001634">
    <property type="protein sequence ID" value="CAI2177217.1"/>
    <property type="molecule type" value="Genomic_DNA"/>
</dbReference>
<sequence>MVQLINNYSLTCVESHQDEKAHLMCSCDFRINEMNCTESHILRTGSWILIPYSSFIAATSIWFLWYRLYCKGQSLLFPPSRDRGIIRPRPHDAFHLVTVSFCLLHIVRLLLLINNAFPNSRWAEIFDDLPRQTSFAFSVLYLVGIIYSIPTLEPTTMHYSERFIPNKVLIDIGAFFLIIGPYIVNTSISYMIGYYADIEEIPSVSIKLFTTKYLIWIFWLTTYLSSLLYFWHKLVSLLKYHMRELKNRPKDDLTLQLKYESLEVAAINLSTVVMVFAFLGFTFILVFFVFGISYKTFAKDNDTINVIYFFILNFFEPICLQIAQFIIVYNAVKPTPNGASFCKILSFKRPTSMISHGIQTATYINLSEKTPRSSSKKPISEIQIMSSQTTNNDDQFPPTPFTPYITGYQIEREHGEALPFENVEEFFPDEIPIESQKTHHRRDSSIGGSSIASTTYFSIIQSIHSRNNSLHSVHSLNNKRISNRLSSQLLNSNPASEIDSESGKRRSKRASLPLQQLRKFPREELRKSASTHELHEIDIQSGNNDDVNDK</sequence>
<feature type="compositionally biased region" description="Polar residues" evidence="1">
    <location>
        <begin position="540"/>
        <end position="550"/>
    </location>
</feature>
<feature type="region of interest" description="Disordered" evidence="1">
    <location>
        <begin position="485"/>
        <end position="550"/>
    </location>
</feature>
<keyword evidence="2" id="KW-1133">Transmembrane helix</keyword>
<dbReference type="AlphaFoldDB" id="A0A9W4SQU2"/>
<organism evidence="3 4">
    <name type="scientific">Funneliformis geosporum</name>
    <dbReference type="NCBI Taxonomy" id="1117311"/>
    <lineage>
        <taxon>Eukaryota</taxon>
        <taxon>Fungi</taxon>
        <taxon>Fungi incertae sedis</taxon>
        <taxon>Mucoromycota</taxon>
        <taxon>Glomeromycotina</taxon>
        <taxon>Glomeromycetes</taxon>
        <taxon>Glomerales</taxon>
        <taxon>Glomeraceae</taxon>
        <taxon>Funneliformis</taxon>
    </lineage>
</organism>
<dbReference type="OrthoDB" id="2131431at2759"/>
<feature type="transmembrane region" description="Helical" evidence="2">
    <location>
        <begin position="47"/>
        <end position="66"/>
    </location>
</feature>
<evidence type="ECO:0000256" key="2">
    <source>
        <dbReference type="SAM" id="Phobius"/>
    </source>
</evidence>
<keyword evidence="2" id="KW-0472">Membrane</keyword>
<feature type="transmembrane region" description="Helical" evidence="2">
    <location>
        <begin position="213"/>
        <end position="232"/>
    </location>
</feature>
<name>A0A9W4SQU2_9GLOM</name>
<feature type="compositionally biased region" description="Basic and acidic residues" evidence="1">
    <location>
        <begin position="520"/>
        <end position="538"/>
    </location>
</feature>
<keyword evidence="4" id="KW-1185">Reference proteome</keyword>
<feature type="transmembrane region" description="Helical" evidence="2">
    <location>
        <begin position="134"/>
        <end position="152"/>
    </location>
</feature>
<feature type="transmembrane region" description="Helical" evidence="2">
    <location>
        <begin position="306"/>
        <end position="332"/>
    </location>
</feature>
<evidence type="ECO:0000256" key="1">
    <source>
        <dbReference type="SAM" id="MobiDB-lite"/>
    </source>
</evidence>
<gene>
    <name evidence="3" type="ORF">FWILDA_LOCUS7976</name>
</gene>
<accession>A0A9W4SQU2</accession>
<proteinExistence type="predicted"/>
<feature type="transmembrane region" description="Helical" evidence="2">
    <location>
        <begin position="265"/>
        <end position="294"/>
    </location>
</feature>
<protein>
    <submittedName>
        <fullName evidence="3">14843_t:CDS:1</fullName>
    </submittedName>
</protein>
<evidence type="ECO:0000313" key="3">
    <source>
        <dbReference type="EMBL" id="CAI2177217.1"/>
    </source>
</evidence>
<feature type="transmembrane region" description="Helical" evidence="2">
    <location>
        <begin position="172"/>
        <end position="192"/>
    </location>
</feature>
<keyword evidence="2" id="KW-0812">Transmembrane</keyword>
<evidence type="ECO:0000313" key="4">
    <source>
        <dbReference type="Proteomes" id="UP001153678"/>
    </source>
</evidence>